<dbReference type="Proteomes" id="UP000612893">
    <property type="component" value="Unassembled WGS sequence"/>
</dbReference>
<dbReference type="RefSeq" id="WP_338205493.1">
    <property type="nucleotide sequence ID" value="NZ_JAEKNR010000241.1"/>
</dbReference>
<sequence length="114" mass="11812">MFARRRGAPWLPALIAGGIGAALISKRARWHAARYGYGGPESGGPGFRGRGFGGHGFGGPGFGGRGFGGRWSERGLPPMIEEMLNAWHRQAHGETPPAGGPAEPAGPQAPRSEA</sequence>
<evidence type="ECO:0000313" key="3">
    <source>
        <dbReference type="Proteomes" id="UP000612893"/>
    </source>
</evidence>
<protein>
    <submittedName>
        <fullName evidence="2">Uncharacterized protein</fullName>
    </submittedName>
</protein>
<feature type="compositionally biased region" description="Low complexity" evidence="1">
    <location>
        <begin position="93"/>
        <end position="114"/>
    </location>
</feature>
<reference evidence="2" key="1">
    <citation type="submission" date="2020-10" db="EMBL/GenBank/DDBJ databases">
        <title>Ca. Dormibacterota MAGs.</title>
        <authorList>
            <person name="Montgomery K."/>
        </authorList>
    </citation>
    <scope>NUCLEOTIDE SEQUENCE [LARGE SCALE GENOMIC DNA]</scope>
    <source>
        <strain evidence="2">SC8812_S17_10</strain>
    </source>
</reference>
<gene>
    <name evidence="2" type="ORF">JF922_24915</name>
</gene>
<keyword evidence="3" id="KW-1185">Reference proteome</keyword>
<dbReference type="AlphaFoldDB" id="A0A934K6F8"/>
<dbReference type="EMBL" id="JAEKNR010000241">
    <property type="protein sequence ID" value="MBJ7601302.1"/>
    <property type="molecule type" value="Genomic_DNA"/>
</dbReference>
<comment type="caution">
    <text evidence="2">The sequence shown here is derived from an EMBL/GenBank/DDBJ whole genome shotgun (WGS) entry which is preliminary data.</text>
</comment>
<proteinExistence type="predicted"/>
<evidence type="ECO:0000313" key="2">
    <source>
        <dbReference type="EMBL" id="MBJ7601302.1"/>
    </source>
</evidence>
<name>A0A934K6F8_9BACT</name>
<feature type="region of interest" description="Disordered" evidence="1">
    <location>
        <begin position="88"/>
        <end position="114"/>
    </location>
</feature>
<evidence type="ECO:0000256" key="1">
    <source>
        <dbReference type="SAM" id="MobiDB-lite"/>
    </source>
</evidence>
<accession>A0A934K6F8</accession>
<organism evidence="2 3">
    <name type="scientific">Candidatus Nephthysia bennettiae</name>
    <dbReference type="NCBI Taxonomy" id="3127016"/>
    <lineage>
        <taxon>Bacteria</taxon>
        <taxon>Bacillati</taxon>
        <taxon>Candidatus Dormiibacterota</taxon>
        <taxon>Candidatus Dormibacteria</taxon>
        <taxon>Candidatus Dormibacterales</taxon>
        <taxon>Candidatus Dormibacteraceae</taxon>
        <taxon>Candidatus Nephthysia</taxon>
    </lineage>
</organism>